<dbReference type="Pfam" id="PF01544">
    <property type="entry name" value="CorA"/>
    <property type="match status" value="1"/>
</dbReference>
<dbReference type="GeneID" id="85472522"/>
<comment type="subcellular location">
    <subcellularLocation>
        <location evidence="1">Membrane</location>
        <topology evidence="1">Multi-pass membrane protein</topology>
    </subcellularLocation>
</comment>
<evidence type="ECO:0000256" key="1">
    <source>
        <dbReference type="ARBA" id="ARBA00004141"/>
    </source>
</evidence>
<keyword evidence="2 5" id="KW-0812">Transmembrane</keyword>
<dbReference type="RefSeq" id="XP_060447276.1">
    <property type="nucleotide sequence ID" value="XM_060587660.1"/>
</dbReference>
<sequence length="447" mass="51680">MASTKQCFIEEIVEPIRLYNVPHHSNDGDGDTRAVPVEQHSISDFDVLSSRLDSMRGREHVYRFISICQRNSWRPLQITVSMFKLLIEKLSLNNSIRDIVSFFYMRNMHTEEVLSMPYNERRKGSVVEASYTLRYPEHKPDLDKWVIRQTGVYHRCDSTSGQTLFIMFNPVPNAKASITAAEWLSSRVQGSDTDPVWLHKILLETYFPAWRFYIASLERQFLPLSYNTLVNFINEPSTLNPSHLTTLVNLSNHFLTTSSILNSSEETLRELSNLCAHCLKGTNADLLQESTSEFENFQRQCRIFSRTATDLYHRVQTTSQLLANTLSFREQLDSRKQNENMLRLNKSVVFITTLTLLYLPPSFIATFFGMNFFDMDSVTGRIISSPMIWIYVLVSVLLTTATFGTYYTMREGSFLNAKVSGLRALSWRGLFYRKQHNKDVELDDLPV</sequence>
<organism evidence="7 8">
    <name type="scientific">Colletotrichum phormii</name>
    <dbReference type="NCBI Taxonomy" id="359342"/>
    <lineage>
        <taxon>Eukaryota</taxon>
        <taxon>Fungi</taxon>
        <taxon>Dikarya</taxon>
        <taxon>Ascomycota</taxon>
        <taxon>Pezizomycotina</taxon>
        <taxon>Sordariomycetes</taxon>
        <taxon>Hypocreomycetidae</taxon>
        <taxon>Glomerellales</taxon>
        <taxon>Glomerellaceae</taxon>
        <taxon>Colletotrichum</taxon>
        <taxon>Colletotrichum acutatum species complex</taxon>
    </lineage>
</organism>
<dbReference type="GO" id="GO:0016020">
    <property type="term" value="C:membrane"/>
    <property type="evidence" value="ECO:0007669"/>
    <property type="project" value="UniProtKB-SubCell"/>
</dbReference>
<comment type="caution">
    <text evidence="7">The sequence shown here is derived from an EMBL/GenBank/DDBJ whole genome shotgun (WGS) entry which is preliminary data.</text>
</comment>
<dbReference type="GO" id="GO:0046873">
    <property type="term" value="F:metal ion transmembrane transporter activity"/>
    <property type="evidence" value="ECO:0007669"/>
    <property type="project" value="InterPro"/>
</dbReference>
<feature type="transmembrane region" description="Helical" evidence="5">
    <location>
        <begin position="348"/>
        <end position="368"/>
    </location>
</feature>
<evidence type="ECO:0000256" key="5">
    <source>
        <dbReference type="SAM" id="Phobius"/>
    </source>
</evidence>
<gene>
    <name evidence="7" type="ORF">BDP81DRAFT_392111</name>
</gene>
<dbReference type="InterPro" id="IPR002523">
    <property type="entry name" value="MgTranspt_CorA/ZnTranspt_ZntB"/>
</dbReference>
<reference evidence="7" key="1">
    <citation type="submission" date="2021-06" db="EMBL/GenBank/DDBJ databases">
        <title>Comparative genomics, transcriptomics and evolutionary studies reveal genomic signatures of adaptation to plant cell wall in hemibiotrophic fungi.</title>
        <authorList>
            <consortium name="DOE Joint Genome Institute"/>
            <person name="Baroncelli R."/>
            <person name="Diaz J.F."/>
            <person name="Benocci T."/>
            <person name="Peng M."/>
            <person name="Battaglia E."/>
            <person name="Haridas S."/>
            <person name="Andreopoulos W."/>
            <person name="Labutti K."/>
            <person name="Pangilinan J."/>
            <person name="Floch G.L."/>
            <person name="Makela M.R."/>
            <person name="Henrissat B."/>
            <person name="Grigoriev I.V."/>
            <person name="Crouch J.A."/>
            <person name="De Vries R.P."/>
            <person name="Sukno S.A."/>
            <person name="Thon M.R."/>
        </authorList>
    </citation>
    <scope>NUCLEOTIDE SEQUENCE</scope>
    <source>
        <strain evidence="7">CBS 102054</strain>
    </source>
</reference>
<dbReference type="Proteomes" id="UP001243989">
    <property type="component" value="Unassembled WGS sequence"/>
</dbReference>
<evidence type="ECO:0000256" key="2">
    <source>
        <dbReference type="ARBA" id="ARBA00022692"/>
    </source>
</evidence>
<dbReference type="AlphaFoldDB" id="A0AAI9ZXH8"/>
<feature type="transmembrane region" description="Helical" evidence="5">
    <location>
        <begin position="388"/>
        <end position="408"/>
    </location>
</feature>
<feature type="domain" description="CorA-like transporter" evidence="6">
    <location>
        <begin position="37"/>
        <end position="221"/>
    </location>
</feature>
<evidence type="ECO:0000259" key="6">
    <source>
        <dbReference type="Pfam" id="PF26616"/>
    </source>
</evidence>
<proteinExistence type="predicted"/>
<evidence type="ECO:0000313" key="7">
    <source>
        <dbReference type="EMBL" id="KAK1638669.1"/>
    </source>
</evidence>
<dbReference type="SUPFAM" id="SSF144083">
    <property type="entry name" value="Magnesium transport protein CorA, transmembrane region"/>
    <property type="match status" value="1"/>
</dbReference>
<evidence type="ECO:0000256" key="3">
    <source>
        <dbReference type="ARBA" id="ARBA00022989"/>
    </source>
</evidence>
<evidence type="ECO:0000256" key="4">
    <source>
        <dbReference type="ARBA" id="ARBA00023136"/>
    </source>
</evidence>
<dbReference type="Gene3D" id="1.20.58.340">
    <property type="entry name" value="Magnesium transport protein CorA, transmembrane region"/>
    <property type="match status" value="1"/>
</dbReference>
<dbReference type="InterPro" id="IPR058257">
    <property type="entry name" value="CorA-like_dom"/>
</dbReference>
<keyword evidence="4 5" id="KW-0472">Membrane</keyword>
<dbReference type="InterPro" id="IPR045863">
    <property type="entry name" value="CorA_TM1_TM2"/>
</dbReference>
<keyword evidence="3 5" id="KW-1133">Transmembrane helix</keyword>
<protein>
    <recommendedName>
        <fullName evidence="6">CorA-like transporter domain-containing protein</fullName>
    </recommendedName>
</protein>
<dbReference type="Pfam" id="PF26616">
    <property type="entry name" value="CorA-like"/>
    <property type="match status" value="1"/>
</dbReference>
<accession>A0AAI9ZXH8</accession>
<evidence type="ECO:0000313" key="8">
    <source>
        <dbReference type="Proteomes" id="UP001243989"/>
    </source>
</evidence>
<dbReference type="EMBL" id="JAHMHQ010000006">
    <property type="protein sequence ID" value="KAK1638669.1"/>
    <property type="molecule type" value="Genomic_DNA"/>
</dbReference>
<name>A0AAI9ZXH8_9PEZI</name>
<keyword evidence="8" id="KW-1185">Reference proteome</keyword>